<evidence type="ECO:0000256" key="5">
    <source>
        <dbReference type="ARBA" id="ARBA00023136"/>
    </source>
</evidence>
<feature type="region of interest" description="Disordered" evidence="6">
    <location>
        <begin position="1"/>
        <end position="50"/>
    </location>
</feature>
<evidence type="ECO:0000256" key="3">
    <source>
        <dbReference type="ARBA" id="ARBA00022692"/>
    </source>
</evidence>
<dbReference type="GO" id="GO:0016020">
    <property type="term" value="C:membrane"/>
    <property type="evidence" value="ECO:0007669"/>
    <property type="project" value="UniProtKB-SubCell"/>
</dbReference>
<organism evidence="8 9">
    <name type="scientific">Menidia menidia</name>
    <name type="common">Atlantic silverside</name>
    <dbReference type="NCBI Taxonomy" id="238744"/>
    <lineage>
        <taxon>Eukaryota</taxon>
        <taxon>Metazoa</taxon>
        <taxon>Chordata</taxon>
        <taxon>Craniata</taxon>
        <taxon>Vertebrata</taxon>
        <taxon>Euteleostomi</taxon>
        <taxon>Actinopterygii</taxon>
        <taxon>Neopterygii</taxon>
        <taxon>Teleostei</taxon>
        <taxon>Neoteleostei</taxon>
        <taxon>Acanthomorphata</taxon>
        <taxon>Ovalentaria</taxon>
        <taxon>Atherinomorphae</taxon>
        <taxon>Atheriniformes</taxon>
        <taxon>Atherinopsidae</taxon>
        <taxon>Menidiinae</taxon>
        <taxon>Menidia</taxon>
    </lineage>
</organism>
<evidence type="ECO:0000313" key="9">
    <source>
        <dbReference type="Proteomes" id="UP000677803"/>
    </source>
</evidence>
<name>A0A8S4BZA3_9TELE</name>
<dbReference type="AlphaFoldDB" id="A0A8S4BZA3"/>
<evidence type="ECO:0000256" key="7">
    <source>
        <dbReference type="SAM" id="Phobius"/>
    </source>
</evidence>
<dbReference type="EMBL" id="CAJRST010038888">
    <property type="protein sequence ID" value="CAG6015949.1"/>
    <property type="molecule type" value="Genomic_DNA"/>
</dbReference>
<feature type="compositionally biased region" description="Pro residues" evidence="6">
    <location>
        <begin position="35"/>
        <end position="45"/>
    </location>
</feature>
<keyword evidence="9" id="KW-1185">Reference proteome</keyword>
<comment type="similarity">
    <text evidence="2">Belongs to the CD225/Dispanin family.</text>
</comment>
<dbReference type="InterPro" id="IPR051423">
    <property type="entry name" value="CD225/Dispanin"/>
</dbReference>
<accession>A0A8S4BZA3</accession>
<sequence>MDPNKTPSAPPMWSEEKASMVESPAPPPYEDHPYPGYPPPGPGYPVQPQGPGYPQQYAGAGYGQQPFPTAQPYPAQPGAVTAQPTLYMAQGPLQNPVNDYLGYSIFTMLCCCLPVGIAALIYSILVSLLHIGTKVGAHAF</sequence>
<evidence type="ECO:0000256" key="4">
    <source>
        <dbReference type="ARBA" id="ARBA00022989"/>
    </source>
</evidence>
<feature type="transmembrane region" description="Helical" evidence="7">
    <location>
        <begin position="100"/>
        <end position="125"/>
    </location>
</feature>
<dbReference type="PANTHER" id="PTHR14948:SF46">
    <property type="entry name" value="DISPANIN SUBFAMILY A MEMBER 2B-LIKE-RELATED"/>
    <property type="match status" value="1"/>
</dbReference>
<dbReference type="PANTHER" id="PTHR14948">
    <property type="entry name" value="NG5"/>
    <property type="match status" value="1"/>
</dbReference>
<dbReference type="InterPro" id="IPR007593">
    <property type="entry name" value="CD225/Dispanin_fam"/>
</dbReference>
<reference evidence="8" key="1">
    <citation type="submission" date="2021-05" db="EMBL/GenBank/DDBJ databases">
        <authorList>
            <person name="Tigano A."/>
        </authorList>
    </citation>
    <scope>NUCLEOTIDE SEQUENCE</scope>
</reference>
<evidence type="ECO:0000313" key="8">
    <source>
        <dbReference type="EMBL" id="CAG6015949.1"/>
    </source>
</evidence>
<keyword evidence="3 7" id="KW-0812">Transmembrane</keyword>
<comment type="subcellular location">
    <subcellularLocation>
        <location evidence="1">Membrane</location>
    </subcellularLocation>
</comment>
<gene>
    <name evidence="8" type="ORF">MMEN_LOCUS19913</name>
</gene>
<evidence type="ECO:0000256" key="2">
    <source>
        <dbReference type="ARBA" id="ARBA00006843"/>
    </source>
</evidence>
<evidence type="ECO:0000256" key="6">
    <source>
        <dbReference type="SAM" id="MobiDB-lite"/>
    </source>
</evidence>
<protein>
    <submittedName>
        <fullName evidence="8">(Atlantic silverside) hypothetical protein</fullName>
    </submittedName>
</protein>
<proteinExistence type="inferred from homology"/>
<comment type="caution">
    <text evidence="8">The sequence shown here is derived from an EMBL/GenBank/DDBJ whole genome shotgun (WGS) entry which is preliminary data.</text>
</comment>
<keyword evidence="5 7" id="KW-0472">Membrane</keyword>
<keyword evidence="4 7" id="KW-1133">Transmembrane helix</keyword>
<evidence type="ECO:0000256" key="1">
    <source>
        <dbReference type="ARBA" id="ARBA00004370"/>
    </source>
</evidence>
<dbReference type="OrthoDB" id="6083617at2759"/>
<dbReference type="Pfam" id="PF04505">
    <property type="entry name" value="CD225"/>
    <property type="match status" value="1"/>
</dbReference>
<dbReference type="Proteomes" id="UP000677803">
    <property type="component" value="Unassembled WGS sequence"/>
</dbReference>